<dbReference type="RefSeq" id="XP_007768691.1">
    <property type="nucleotide sequence ID" value="XM_007770501.1"/>
</dbReference>
<sequence>MPKVILNDIVLAEHPNPPVVEGNYYFPPESVKNELFMDSDTTTHCPWKGDAKYYNVNVKGDAVKDVAWYYPQPFDKAAHIKDHIAFYKTKVQIA</sequence>
<evidence type="ECO:0000313" key="2">
    <source>
        <dbReference type="EMBL" id="EIW81323.1"/>
    </source>
</evidence>
<dbReference type="PANTHER" id="PTHR34310">
    <property type="entry name" value="DUF427 DOMAIN PROTEIN (AFU_ORTHOLOGUE AFUA_3G02220)"/>
    <property type="match status" value="1"/>
</dbReference>
<dbReference type="KEGG" id="cput:CONPUDRAFT_124389"/>
<dbReference type="Gene3D" id="2.170.150.40">
    <property type="entry name" value="Domain of unknown function (DUF427)"/>
    <property type="match status" value="1"/>
</dbReference>
<dbReference type="GeneID" id="19199817"/>
<keyword evidence="3" id="KW-1185">Reference proteome</keyword>
<organism evidence="2 3">
    <name type="scientific">Coniophora puteana (strain RWD-64-598)</name>
    <name type="common">Brown rot fungus</name>
    <dbReference type="NCBI Taxonomy" id="741705"/>
    <lineage>
        <taxon>Eukaryota</taxon>
        <taxon>Fungi</taxon>
        <taxon>Dikarya</taxon>
        <taxon>Basidiomycota</taxon>
        <taxon>Agaricomycotina</taxon>
        <taxon>Agaricomycetes</taxon>
        <taxon>Agaricomycetidae</taxon>
        <taxon>Boletales</taxon>
        <taxon>Coniophorineae</taxon>
        <taxon>Coniophoraceae</taxon>
        <taxon>Coniophora</taxon>
    </lineage>
</organism>
<dbReference type="PANTHER" id="PTHR34310:SF5">
    <property type="entry name" value="DUF427 DOMAIN PROTEIN (AFU_ORTHOLOGUE AFUA_3G02220)"/>
    <property type="match status" value="1"/>
</dbReference>
<gene>
    <name evidence="2" type="ORF">CONPUDRAFT_124389</name>
</gene>
<dbReference type="Proteomes" id="UP000053558">
    <property type="component" value="Unassembled WGS sequence"/>
</dbReference>
<dbReference type="OrthoDB" id="18996at2759"/>
<dbReference type="OMA" id="ENNHYFP"/>
<reference evidence="3" key="1">
    <citation type="journal article" date="2012" name="Science">
        <title>The Paleozoic origin of enzymatic lignin decomposition reconstructed from 31 fungal genomes.</title>
        <authorList>
            <person name="Floudas D."/>
            <person name="Binder M."/>
            <person name="Riley R."/>
            <person name="Barry K."/>
            <person name="Blanchette R.A."/>
            <person name="Henrissat B."/>
            <person name="Martinez A.T."/>
            <person name="Otillar R."/>
            <person name="Spatafora J.W."/>
            <person name="Yadav J.S."/>
            <person name="Aerts A."/>
            <person name="Benoit I."/>
            <person name="Boyd A."/>
            <person name="Carlson A."/>
            <person name="Copeland A."/>
            <person name="Coutinho P.M."/>
            <person name="de Vries R.P."/>
            <person name="Ferreira P."/>
            <person name="Findley K."/>
            <person name="Foster B."/>
            <person name="Gaskell J."/>
            <person name="Glotzer D."/>
            <person name="Gorecki P."/>
            <person name="Heitman J."/>
            <person name="Hesse C."/>
            <person name="Hori C."/>
            <person name="Igarashi K."/>
            <person name="Jurgens J.A."/>
            <person name="Kallen N."/>
            <person name="Kersten P."/>
            <person name="Kohler A."/>
            <person name="Kuees U."/>
            <person name="Kumar T.K.A."/>
            <person name="Kuo A."/>
            <person name="LaButti K."/>
            <person name="Larrondo L.F."/>
            <person name="Lindquist E."/>
            <person name="Ling A."/>
            <person name="Lombard V."/>
            <person name="Lucas S."/>
            <person name="Lundell T."/>
            <person name="Martin R."/>
            <person name="McLaughlin D.J."/>
            <person name="Morgenstern I."/>
            <person name="Morin E."/>
            <person name="Murat C."/>
            <person name="Nagy L.G."/>
            <person name="Nolan M."/>
            <person name="Ohm R.A."/>
            <person name="Patyshakuliyeva A."/>
            <person name="Rokas A."/>
            <person name="Ruiz-Duenas F.J."/>
            <person name="Sabat G."/>
            <person name="Salamov A."/>
            <person name="Samejima M."/>
            <person name="Schmutz J."/>
            <person name="Slot J.C."/>
            <person name="St John F."/>
            <person name="Stenlid J."/>
            <person name="Sun H."/>
            <person name="Sun S."/>
            <person name="Syed K."/>
            <person name="Tsang A."/>
            <person name="Wiebenga A."/>
            <person name="Young D."/>
            <person name="Pisabarro A."/>
            <person name="Eastwood D.C."/>
            <person name="Martin F."/>
            <person name="Cullen D."/>
            <person name="Grigoriev I.V."/>
            <person name="Hibbett D.S."/>
        </authorList>
    </citation>
    <scope>NUCLEOTIDE SEQUENCE [LARGE SCALE GENOMIC DNA]</scope>
    <source>
        <strain evidence="3">RWD-64-598 SS2</strain>
    </source>
</reference>
<proteinExistence type="predicted"/>
<protein>
    <submittedName>
        <fullName evidence="2">DUF427-domain-containing protein</fullName>
    </submittedName>
</protein>
<comment type="caution">
    <text evidence="2">The sequence shown here is derived from an EMBL/GenBank/DDBJ whole genome shotgun (WGS) entry which is preliminary data.</text>
</comment>
<name>A0A5M3MQ90_CONPW</name>
<dbReference type="EMBL" id="JH711578">
    <property type="protein sequence ID" value="EIW81323.1"/>
    <property type="molecule type" value="Genomic_DNA"/>
</dbReference>
<dbReference type="InterPro" id="IPR007361">
    <property type="entry name" value="DUF427"/>
</dbReference>
<accession>A0A5M3MQ90</accession>
<evidence type="ECO:0000259" key="1">
    <source>
        <dbReference type="Pfam" id="PF04248"/>
    </source>
</evidence>
<dbReference type="InterPro" id="IPR038694">
    <property type="entry name" value="DUF427_sf"/>
</dbReference>
<dbReference type="Pfam" id="PF04248">
    <property type="entry name" value="NTP_transf_9"/>
    <property type="match status" value="1"/>
</dbReference>
<dbReference type="AlphaFoldDB" id="A0A5M3MQ90"/>
<feature type="domain" description="DUF427" evidence="1">
    <location>
        <begin position="3"/>
        <end position="88"/>
    </location>
</feature>
<evidence type="ECO:0000313" key="3">
    <source>
        <dbReference type="Proteomes" id="UP000053558"/>
    </source>
</evidence>